<name>A0ABT6WM61_9ACTN</name>
<gene>
    <name evidence="1" type="ORF">QLQ12_19620</name>
</gene>
<dbReference type="Proteomes" id="UP001241758">
    <property type="component" value="Unassembled WGS sequence"/>
</dbReference>
<evidence type="ECO:0000313" key="2">
    <source>
        <dbReference type="Proteomes" id="UP001241758"/>
    </source>
</evidence>
<sequence length="147" mass="15321">MVADIDLILNALAAGAGGVATAMAGDAGRAAYEKLKGLLLIRLDGRETAIRELETEEPQRAVLEAHLVAAGADNDRELVETARDLLRRLGHDPGPAGSNTGAGSAARDAYATFVNGSVFVRGDWHLGGEKAKDRAEEANPPQRPAAV</sequence>
<accession>A0ABT6WM61</accession>
<organism evidence="1 2">
    <name type="scientific">Actinoplanes sandaracinus</name>
    <dbReference type="NCBI Taxonomy" id="3045177"/>
    <lineage>
        <taxon>Bacteria</taxon>
        <taxon>Bacillati</taxon>
        <taxon>Actinomycetota</taxon>
        <taxon>Actinomycetes</taxon>
        <taxon>Micromonosporales</taxon>
        <taxon>Micromonosporaceae</taxon>
        <taxon>Actinoplanes</taxon>
    </lineage>
</organism>
<dbReference type="EMBL" id="JASCTH010000012">
    <property type="protein sequence ID" value="MDI6100824.1"/>
    <property type="molecule type" value="Genomic_DNA"/>
</dbReference>
<comment type="caution">
    <text evidence="1">The sequence shown here is derived from an EMBL/GenBank/DDBJ whole genome shotgun (WGS) entry which is preliminary data.</text>
</comment>
<reference evidence="1 2" key="1">
    <citation type="submission" date="2023-05" db="EMBL/GenBank/DDBJ databases">
        <title>Actinoplanes sp. NEAU-A12 genome sequencing.</title>
        <authorList>
            <person name="Wang Z.-S."/>
        </authorList>
    </citation>
    <scope>NUCLEOTIDE SEQUENCE [LARGE SCALE GENOMIC DNA]</scope>
    <source>
        <strain evidence="1 2">NEAU-A12</strain>
    </source>
</reference>
<protein>
    <submittedName>
        <fullName evidence="1">Uncharacterized protein</fullName>
    </submittedName>
</protein>
<evidence type="ECO:0000313" key="1">
    <source>
        <dbReference type="EMBL" id="MDI6100824.1"/>
    </source>
</evidence>
<keyword evidence="2" id="KW-1185">Reference proteome</keyword>
<dbReference type="RefSeq" id="WP_282761656.1">
    <property type="nucleotide sequence ID" value="NZ_JASCTH010000012.1"/>
</dbReference>
<proteinExistence type="predicted"/>